<protein>
    <submittedName>
        <fullName evidence="2">ZBED1 protein</fullName>
    </submittedName>
</protein>
<dbReference type="SUPFAM" id="SSF140996">
    <property type="entry name" value="Hermes dimerisation domain"/>
    <property type="match status" value="1"/>
</dbReference>
<name>A0ABS2Y7E9_POLSP</name>
<dbReference type="Pfam" id="PF05699">
    <property type="entry name" value="Dimer_Tnp_hAT"/>
    <property type="match status" value="1"/>
</dbReference>
<dbReference type="InterPro" id="IPR008906">
    <property type="entry name" value="HATC_C_dom"/>
</dbReference>
<dbReference type="InterPro" id="IPR012337">
    <property type="entry name" value="RNaseH-like_sf"/>
</dbReference>
<evidence type="ECO:0000313" key="3">
    <source>
        <dbReference type="Proteomes" id="UP001166093"/>
    </source>
</evidence>
<dbReference type="PANTHER" id="PTHR46481">
    <property type="entry name" value="ZINC FINGER BED DOMAIN-CONTAINING PROTEIN 4"/>
    <property type="match status" value="1"/>
</dbReference>
<proteinExistence type="predicted"/>
<comment type="caution">
    <text evidence="2">The sequence shown here is derived from an EMBL/GenBank/DDBJ whole genome shotgun (WGS) entry which is preliminary data.</text>
</comment>
<feature type="non-terminal residue" evidence="2">
    <location>
        <position position="1"/>
    </location>
</feature>
<evidence type="ECO:0000313" key="2">
    <source>
        <dbReference type="EMBL" id="MBN3282620.1"/>
    </source>
</evidence>
<dbReference type="PANTHER" id="PTHR46481:SF9">
    <property type="entry name" value="ZINC FINGER BED DOMAIN-CONTAINING PROTEIN 1-LIKE"/>
    <property type="match status" value="1"/>
</dbReference>
<dbReference type="InterPro" id="IPR052035">
    <property type="entry name" value="ZnF_BED_domain_contain"/>
</dbReference>
<dbReference type="SUPFAM" id="SSF53098">
    <property type="entry name" value="Ribonuclease H-like"/>
    <property type="match status" value="1"/>
</dbReference>
<feature type="non-terminal residue" evidence="2">
    <location>
        <position position="466"/>
    </location>
</feature>
<reference evidence="2" key="1">
    <citation type="journal article" date="2021" name="Cell">
        <title>Tracing the genetic footprints of vertebrate landing in non-teleost ray-finned fishes.</title>
        <authorList>
            <person name="Bi X."/>
            <person name="Wang K."/>
            <person name="Yang L."/>
            <person name="Pan H."/>
            <person name="Jiang H."/>
            <person name="Wei Q."/>
            <person name="Fang M."/>
            <person name="Yu H."/>
            <person name="Zhu C."/>
            <person name="Cai Y."/>
            <person name="He Y."/>
            <person name="Gan X."/>
            <person name="Zeng H."/>
            <person name="Yu D."/>
            <person name="Zhu Y."/>
            <person name="Jiang H."/>
            <person name="Qiu Q."/>
            <person name="Yang H."/>
            <person name="Zhang Y.E."/>
            <person name="Wang W."/>
            <person name="Zhu M."/>
            <person name="He S."/>
            <person name="Zhang G."/>
        </authorList>
    </citation>
    <scope>NUCLEOTIDE SEQUENCE</scope>
    <source>
        <strain evidence="2">Pddl_001</strain>
    </source>
</reference>
<accession>A0ABS2Y7E9</accession>
<feature type="domain" description="HAT C-terminal dimerisation" evidence="1">
    <location>
        <begin position="386"/>
        <end position="465"/>
    </location>
</feature>
<dbReference type="EMBL" id="JAAWVQ010119241">
    <property type="protein sequence ID" value="MBN3282620.1"/>
    <property type="molecule type" value="Genomic_DNA"/>
</dbReference>
<gene>
    <name evidence="2" type="primary">Zbed1_2</name>
    <name evidence="2" type="ORF">GTO93_0003554</name>
</gene>
<sequence>SVSNVAPYEPDSKRWKQITDAVTYHLAKDMVPVHTVKQSGFQKLLKVIDKKYQLPSHKYFSETALPALYDDCRERVADELSRVQFFASTADLWSSQNAEPYVSLTVHYIGPDWSLRSRCLQTLHLAIENSVKGNKRIDHAIGVCKKLASTFSCSWKKRKALSVAQAELHLPQHQLITETPTHWGSRQEMIQRVLEQEKAIAQVLAADRKTRHLVLSWQDTDVLQSLTKSLSPLMAFTDVLSGENYVSVSYVKPVLHLLNNNILAVEEDDTQLAKSIKEKILSYLNLKYSSTDTQDLLDVASLIDPRFKTQYVSEDKLAAVKARVVTEVESLLQQDVRFAAGACNAETEPQGVPSKKLKTLGSLFKANPSGPSAPTLVSEKDKILLELNHYLLSPLADSESDPLIWWKAQQANFPRLCKLAQKYLCIPATSSASERVFSTCGSVVTCKQTRLKPDAVDRLVFLAKNI</sequence>
<organism evidence="2 3">
    <name type="scientific">Polyodon spathula</name>
    <name type="common">North American paddlefish</name>
    <name type="synonym">Squalus spathula</name>
    <dbReference type="NCBI Taxonomy" id="7913"/>
    <lineage>
        <taxon>Eukaryota</taxon>
        <taxon>Metazoa</taxon>
        <taxon>Chordata</taxon>
        <taxon>Craniata</taxon>
        <taxon>Vertebrata</taxon>
        <taxon>Euteleostomi</taxon>
        <taxon>Actinopterygii</taxon>
        <taxon>Chondrostei</taxon>
        <taxon>Acipenseriformes</taxon>
        <taxon>Polyodontidae</taxon>
        <taxon>Polyodon</taxon>
    </lineage>
</organism>
<dbReference type="Proteomes" id="UP001166093">
    <property type="component" value="Unassembled WGS sequence"/>
</dbReference>
<keyword evidence="3" id="KW-1185">Reference proteome</keyword>
<evidence type="ECO:0000259" key="1">
    <source>
        <dbReference type="Pfam" id="PF05699"/>
    </source>
</evidence>